<name>V2XTR3_MONRO</name>
<evidence type="ECO:0000313" key="6">
    <source>
        <dbReference type="Proteomes" id="UP000017559"/>
    </source>
</evidence>
<dbReference type="HOGENOM" id="CLU_075865_0_0_1"/>
<dbReference type="Proteomes" id="UP000017559">
    <property type="component" value="Unassembled WGS sequence"/>
</dbReference>
<dbReference type="InterPro" id="IPR035979">
    <property type="entry name" value="RBD_domain_sf"/>
</dbReference>
<keyword evidence="1 2" id="KW-0694">RNA-binding</keyword>
<dbReference type="Gene3D" id="3.30.70.330">
    <property type="match status" value="1"/>
</dbReference>
<dbReference type="SUPFAM" id="SSF54928">
    <property type="entry name" value="RNA-binding domain, RBD"/>
    <property type="match status" value="1"/>
</dbReference>
<dbReference type="PANTHER" id="PTHR23189">
    <property type="entry name" value="RNA RECOGNITION MOTIF-CONTAINING"/>
    <property type="match status" value="1"/>
</dbReference>
<dbReference type="CDD" id="cd12532">
    <property type="entry name" value="RRM3_MEI2_fungi"/>
    <property type="match status" value="1"/>
</dbReference>
<feature type="region of interest" description="Disordered" evidence="3">
    <location>
        <begin position="47"/>
        <end position="91"/>
    </location>
</feature>
<organism evidence="5 6">
    <name type="scientific">Moniliophthora roreri (strain MCA 2997)</name>
    <name type="common">Cocoa frosty pod rot fungus</name>
    <name type="synonym">Crinipellis roreri</name>
    <dbReference type="NCBI Taxonomy" id="1381753"/>
    <lineage>
        <taxon>Eukaryota</taxon>
        <taxon>Fungi</taxon>
        <taxon>Dikarya</taxon>
        <taxon>Basidiomycota</taxon>
        <taxon>Agaricomycotina</taxon>
        <taxon>Agaricomycetes</taxon>
        <taxon>Agaricomycetidae</taxon>
        <taxon>Agaricales</taxon>
        <taxon>Marasmiineae</taxon>
        <taxon>Marasmiaceae</taxon>
        <taxon>Moniliophthora</taxon>
    </lineage>
</organism>
<dbReference type="AlphaFoldDB" id="V2XTR3"/>
<feature type="compositionally biased region" description="Low complexity" evidence="3">
    <location>
        <begin position="63"/>
        <end position="75"/>
    </location>
</feature>
<dbReference type="PROSITE" id="PS50102">
    <property type="entry name" value="RRM"/>
    <property type="match status" value="1"/>
</dbReference>
<evidence type="ECO:0000259" key="4">
    <source>
        <dbReference type="PROSITE" id="PS50102"/>
    </source>
</evidence>
<feature type="region of interest" description="Disordered" evidence="3">
    <location>
        <begin position="222"/>
        <end position="318"/>
    </location>
</feature>
<dbReference type="EMBL" id="AWSO01000035">
    <property type="protein sequence ID" value="ESK97152.1"/>
    <property type="molecule type" value="Genomic_DNA"/>
</dbReference>
<dbReference type="OrthoDB" id="417481at2759"/>
<protein>
    <submittedName>
        <fullName evidence="5">Meiosis protein mei2</fullName>
    </submittedName>
</protein>
<dbReference type="InterPro" id="IPR034862">
    <property type="entry name" value="Fungal_Mei2-like_RRM3"/>
</dbReference>
<feature type="domain" description="RRM" evidence="4">
    <location>
        <begin position="110"/>
        <end position="194"/>
    </location>
</feature>
<accession>V2XTR3</accession>
<dbReference type="InterPro" id="IPR007201">
    <property type="entry name" value="Mei2-like_Rrm_C"/>
</dbReference>
<keyword evidence="6" id="KW-1185">Reference proteome</keyword>
<sequence length="318" mass="35280">MFQGPPTPPTEYWHHAPQNGPVFYQQAPLPGLPTIDIDQGIPFVESTHLPAHLPPHSPSITLPSSSTERSSSPPSRQHERSGSSGGSPREVQKCNQLDLKKIEDGVDTRTTVMIKNIPNKMSDKDLQQYIGNVCPRKIDFMYLRMDFQNGCNFGYAFVNFISVQDLLYFAKAKLNHKWNMFSSEKVLQMSYANYQGKEALVEKFKNSCIMDEKEEWRPKIFYSEPGPEQGLPEPFPAPTHHRRKERSSHNRGALYGGSTSVGGAADLGPMLRQGRRQAAPSDGPVRRRGGSGAHRGRGHQANMSLPDALTAARGAGQA</sequence>
<evidence type="ECO:0000313" key="5">
    <source>
        <dbReference type="EMBL" id="ESK97152.1"/>
    </source>
</evidence>
<evidence type="ECO:0000256" key="3">
    <source>
        <dbReference type="SAM" id="MobiDB-lite"/>
    </source>
</evidence>
<dbReference type="KEGG" id="mrr:Moror_6373"/>
<dbReference type="InterPro" id="IPR012677">
    <property type="entry name" value="Nucleotide-bd_a/b_plait_sf"/>
</dbReference>
<reference evidence="5 6" key="1">
    <citation type="journal article" date="2014" name="BMC Genomics">
        <title>Genome and secretome analysis of the hemibiotrophic fungal pathogen, Moniliophthora roreri, which causes frosty pod rot disease of cacao: mechanisms of the biotrophic and necrotrophic phases.</title>
        <authorList>
            <person name="Meinhardt L.W."/>
            <person name="Costa G.G.L."/>
            <person name="Thomazella D.P.T."/>
            <person name="Teixeira P.J.P.L."/>
            <person name="Carazzolle M.F."/>
            <person name="Schuster S.C."/>
            <person name="Carlson J.E."/>
            <person name="Guiltinan M.J."/>
            <person name="Mieczkowski P."/>
            <person name="Farmer A."/>
            <person name="Ramaraj T."/>
            <person name="Crozier J."/>
            <person name="Davis R.E."/>
            <person name="Shao J."/>
            <person name="Melnick R.L."/>
            <person name="Pereira G.A.G."/>
            <person name="Bailey B.A."/>
        </authorList>
    </citation>
    <scope>NUCLEOTIDE SEQUENCE [LARGE SCALE GENOMIC DNA]</scope>
    <source>
        <strain evidence="5 6">MCA 2997</strain>
    </source>
</reference>
<evidence type="ECO:0000256" key="2">
    <source>
        <dbReference type="PROSITE-ProRule" id="PRU00176"/>
    </source>
</evidence>
<gene>
    <name evidence="5" type="ORF">Moror_6373</name>
</gene>
<proteinExistence type="predicted"/>
<dbReference type="InterPro" id="IPR000504">
    <property type="entry name" value="RRM_dom"/>
</dbReference>
<feature type="region of interest" description="Disordered" evidence="3">
    <location>
        <begin position="1"/>
        <end position="31"/>
    </location>
</feature>
<comment type="caution">
    <text evidence="5">The sequence shown here is derived from an EMBL/GenBank/DDBJ whole genome shotgun (WGS) entry which is preliminary data.</text>
</comment>
<feature type="compositionally biased region" description="Basic residues" evidence="3">
    <location>
        <begin position="286"/>
        <end position="298"/>
    </location>
</feature>
<evidence type="ECO:0000256" key="1">
    <source>
        <dbReference type="ARBA" id="ARBA00022884"/>
    </source>
</evidence>
<dbReference type="GO" id="GO:0003723">
    <property type="term" value="F:RNA binding"/>
    <property type="evidence" value="ECO:0007669"/>
    <property type="project" value="UniProtKB-UniRule"/>
</dbReference>
<dbReference type="Pfam" id="PF04059">
    <property type="entry name" value="RRM_2"/>
    <property type="match status" value="1"/>
</dbReference>